<organism evidence="3 4">
    <name type="scientific">Metschnikowia aff. pulcherrima</name>
    <dbReference type="NCBI Taxonomy" id="2163413"/>
    <lineage>
        <taxon>Eukaryota</taxon>
        <taxon>Fungi</taxon>
        <taxon>Dikarya</taxon>
        <taxon>Ascomycota</taxon>
        <taxon>Saccharomycotina</taxon>
        <taxon>Pichiomycetes</taxon>
        <taxon>Metschnikowiaceae</taxon>
        <taxon>Metschnikowia</taxon>
    </lineage>
</organism>
<dbReference type="AlphaFoldDB" id="A0A4P6XKA3"/>
<evidence type="ECO:0000313" key="3">
    <source>
        <dbReference type="EMBL" id="QBM87640.1"/>
    </source>
</evidence>
<dbReference type="InterPro" id="IPR019024">
    <property type="entry name" value="RNase_H2_suB_wHTH"/>
</dbReference>
<gene>
    <name evidence="3" type="primary">MPUL0B08470</name>
    <name evidence="3" type="ORF">METSCH_B08470</name>
</gene>
<dbReference type="GO" id="GO:0032299">
    <property type="term" value="C:ribonuclease H2 complex"/>
    <property type="evidence" value="ECO:0007669"/>
    <property type="project" value="InterPro"/>
</dbReference>
<dbReference type="Proteomes" id="UP000292447">
    <property type="component" value="Chromosome II"/>
</dbReference>
<dbReference type="STRING" id="2163413.A0A4P6XKA3"/>
<dbReference type="Gene3D" id="1.10.20.120">
    <property type="match status" value="1"/>
</dbReference>
<dbReference type="GO" id="GO:0005654">
    <property type="term" value="C:nucleoplasm"/>
    <property type="evidence" value="ECO:0007669"/>
    <property type="project" value="TreeGrafter"/>
</dbReference>
<reference evidence="4" key="1">
    <citation type="submission" date="2019-03" db="EMBL/GenBank/DDBJ databases">
        <title>Snf2 controls pulcherriminic acid biosynthesis and connects pigmentation and antifungal activity of the yeast Metschnikowia pulcherrima.</title>
        <authorList>
            <person name="Gore-Lloyd D."/>
            <person name="Sumann I."/>
            <person name="Brachmann A.O."/>
            <person name="Schneeberger K."/>
            <person name="Ortiz-Merino R.A."/>
            <person name="Moreno-Beltran M."/>
            <person name="Schlaefli M."/>
            <person name="Kirner P."/>
            <person name="Santos Kron A."/>
            <person name="Wolfe K.H."/>
            <person name="Piel J."/>
            <person name="Ahrens C.H."/>
            <person name="Henk D."/>
            <person name="Freimoser F.M."/>
        </authorList>
    </citation>
    <scope>NUCLEOTIDE SEQUENCE [LARGE SCALE GENOMIC DNA]</scope>
    <source>
        <strain evidence="4">APC 1.2</strain>
    </source>
</reference>
<evidence type="ECO:0000259" key="2">
    <source>
        <dbReference type="Pfam" id="PF09468"/>
    </source>
</evidence>
<feature type="region of interest" description="Disordered" evidence="1">
    <location>
        <begin position="277"/>
        <end position="300"/>
    </location>
</feature>
<evidence type="ECO:0000313" key="4">
    <source>
        <dbReference type="Proteomes" id="UP000292447"/>
    </source>
</evidence>
<proteinExistence type="predicted"/>
<feature type="domain" description="Ribonuclease H2 subunit B wHTH" evidence="2">
    <location>
        <begin position="117"/>
        <end position="235"/>
    </location>
</feature>
<dbReference type="Pfam" id="PF09468">
    <property type="entry name" value="RNase_H2-Ydr279"/>
    <property type="match status" value="1"/>
</dbReference>
<dbReference type="GO" id="GO:0006401">
    <property type="term" value="P:RNA catabolic process"/>
    <property type="evidence" value="ECO:0007669"/>
    <property type="project" value="TreeGrafter"/>
</dbReference>
<accession>A0A4P6XKA3</accession>
<name>A0A4P6XKA3_9ASCO</name>
<dbReference type="PANTHER" id="PTHR13383">
    <property type="entry name" value="RIBONUCLEASE H2 SUBUNIT B"/>
    <property type="match status" value="1"/>
</dbReference>
<keyword evidence="4" id="KW-1185">Reference proteome</keyword>
<evidence type="ECO:0000256" key="1">
    <source>
        <dbReference type="SAM" id="MobiDB-lite"/>
    </source>
</evidence>
<dbReference type="InterPro" id="IPR040456">
    <property type="entry name" value="RNase_H2_suB"/>
</dbReference>
<protein>
    <submittedName>
        <fullName evidence="3">Ydr279p protein family RNase H2 complex component</fullName>
    </submittedName>
</protein>
<sequence>MHTPNETTKVLVIPKCINRLEVVNIKYGELLKSLAVTEEHIYELRELGPVSEFDNKGWPQLPGGEALRSIILEPIPNKSMGAVLSDPNFIVLAKFDMVFPFITWVTSDPNFNLSRAHTSEEITEGFLSSIEYTQPLQLLELCVLDCIDRTCESVEEHGEQFFKASQAKMHHLIAEKVFRMRDVLLENPSYILMNKVKGNFLDTHDEVPKIVFEQQVLKFCTDFVFGTYLDETIREEHDKHLGQDYSELQSFLKSQEERQQSATIAELNLSSIHVKAKPESADRQKNNMNPVKATKKRSSKIAVGKGALDHFFKKK</sequence>
<dbReference type="PANTHER" id="PTHR13383:SF11">
    <property type="entry name" value="RIBONUCLEASE H2 SUBUNIT B"/>
    <property type="match status" value="1"/>
</dbReference>
<dbReference type="EMBL" id="CP034457">
    <property type="protein sequence ID" value="QBM87640.1"/>
    <property type="molecule type" value="Genomic_DNA"/>
</dbReference>